<dbReference type="GO" id="GO:0003677">
    <property type="term" value="F:DNA binding"/>
    <property type="evidence" value="ECO:0007669"/>
    <property type="project" value="UniProtKB-KW"/>
</dbReference>
<keyword evidence="1" id="KW-0812">Transmembrane</keyword>
<dbReference type="GO" id="GO:0006355">
    <property type="term" value="P:regulation of DNA-templated transcription"/>
    <property type="evidence" value="ECO:0007669"/>
    <property type="project" value="InterPro"/>
</dbReference>
<keyword evidence="3" id="KW-1185">Reference proteome</keyword>
<keyword evidence="1" id="KW-0472">Membrane</keyword>
<dbReference type="eggNOG" id="COG3292">
    <property type="taxonomic scope" value="Bacteria"/>
</dbReference>
<organism evidence="2 3">
    <name type="scientific">Cellulophaga baltica</name>
    <dbReference type="NCBI Taxonomy" id="76594"/>
    <lineage>
        <taxon>Bacteria</taxon>
        <taxon>Pseudomonadati</taxon>
        <taxon>Bacteroidota</taxon>
        <taxon>Flavobacteriia</taxon>
        <taxon>Flavobacteriales</taxon>
        <taxon>Flavobacteriaceae</taxon>
        <taxon>Cellulophaga</taxon>
    </lineage>
</organism>
<keyword evidence="2" id="KW-0238">DNA-binding</keyword>
<dbReference type="InterPro" id="IPR015943">
    <property type="entry name" value="WD40/YVTN_repeat-like_dom_sf"/>
</dbReference>
<dbReference type="Gene3D" id="2.130.10.10">
    <property type="entry name" value="YVTN repeat-like/Quinoprotein amine dehydrogenase"/>
    <property type="match status" value="1"/>
</dbReference>
<evidence type="ECO:0000313" key="2">
    <source>
        <dbReference type="EMBL" id="SDE49902.1"/>
    </source>
</evidence>
<feature type="transmembrane region" description="Helical" evidence="1">
    <location>
        <begin position="717"/>
        <end position="738"/>
    </location>
</feature>
<dbReference type="InterPro" id="IPR036388">
    <property type="entry name" value="WH-like_DNA-bd_sf"/>
</dbReference>
<proteinExistence type="predicted"/>
<evidence type="ECO:0000256" key="1">
    <source>
        <dbReference type="SAM" id="Phobius"/>
    </source>
</evidence>
<evidence type="ECO:0000313" key="3">
    <source>
        <dbReference type="Proteomes" id="UP000182114"/>
    </source>
</evidence>
<gene>
    <name evidence="2" type="ORF">SAMN04487992_101514</name>
</gene>
<dbReference type="Proteomes" id="UP000182114">
    <property type="component" value="Unassembled WGS sequence"/>
</dbReference>
<dbReference type="AlphaFoldDB" id="A0A1G7DEC5"/>
<dbReference type="RefSeq" id="WP_074537279.1">
    <property type="nucleotide sequence ID" value="NZ_FNBD01000001.1"/>
</dbReference>
<protein>
    <submittedName>
        <fullName evidence="2">DNA-binding transcriptional regulator, CsgD family</fullName>
    </submittedName>
</protein>
<reference evidence="3" key="1">
    <citation type="submission" date="2016-10" db="EMBL/GenBank/DDBJ databases">
        <authorList>
            <person name="Varghese N."/>
            <person name="Submissions S."/>
        </authorList>
    </citation>
    <scope>NUCLEOTIDE SEQUENCE [LARGE SCALE GENOMIC DNA]</scope>
    <source>
        <strain evidence="3">DSM 24729</strain>
    </source>
</reference>
<dbReference type="InterPro" id="IPR016032">
    <property type="entry name" value="Sig_transdc_resp-reg_C-effctor"/>
</dbReference>
<dbReference type="SUPFAM" id="SSF46894">
    <property type="entry name" value="C-terminal effector domain of the bipartite response regulators"/>
    <property type="match status" value="1"/>
</dbReference>
<keyword evidence="1" id="KW-1133">Transmembrane helix</keyword>
<sequence>MKGYYGIILFFLSFSNALFGQKVLPPIYNYKIFDYQAASQNWDVAVDDSGALYAANNKGLLYYNGEEWILNKLPNNTIIRSVSVLDDKIFTGSYEEFGYWQKNEFGLLDYTSLTHLIKNYTFTNEEFWQIISFDDAIFFRSFSTVYKYKDDKIEVIDVDGVVTDMAAYNNQLYIAGGGTGIYKFHENKFISIPNLEALLGKTIIAVASIDHKLFIGTKLNGCFVFENGILQEWDHPINRELKKHQLNDIVPYPENKIAFGTIKKGVFLYDKIQDSYINLDRETGLQNNTVLSIFHFDNQLWLGLDNGIDRIRTNAPITYYTDFSGAVGTTYDIAYVDDVLYLGSNTGIYFFKDDVLQFVENSQGHVWDLKVIDSELFAGHNTGTFKVSKNTLELVSSVSGGYQIVKVPEEENSYLQGTYIGISKFSKNTEGTWEVQPINGVQFPVKQLCFESKNVVWAAHPYKGFFRLRLNDALDSVEEVQEFSHDAIPNNYNVKVYNVKNQIVLYADGIWYTYNAILNKIEVFEDFTKYKGNELMYNDGDYFWFIDNENSKEIFYTNLREDNLSIAENALKKRLVPDAENVVRLNDSIFMLTLSDGFAKINLTKLNSYLKNLDVPKPQLSYFKDQKHRFALTQENFEIDYKNSQHISFQVASPNLTKPRYFYELSGAKEQINYVDTGTLQFENLPNGAYMVKISTVSIDGKISEPRVISFTIAPPWYLSVVSKVVYVFIFLMIIFLVRRYNRKKLERKQKNFEEKMDRKQEEHLATIEKEKLAKEIKLKQQELTSTTLNIAKKNEVILELKNMVVMNKDKFPSSSRYGAFIKKLDKSVNDSEDWKRFEVNFKELHEDFFERLLKEFPKLTPKDLKLCAYLKMNLSSKEIAPLMGISLRGVEIHRYRLRKKLQIDTSEYLSSFLITF</sequence>
<dbReference type="eggNOG" id="COG2771">
    <property type="taxonomic scope" value="Bacteria"/>
</dbReference>
<dbReference type="EMBL" id="FNBD01000001">
    <property type="protein sequence ID" value="SDE49902.1"/>
    <property type="molecule type" value="Genomic_DNA"/>
</dbReference>
<dbReference type="InterPro" id="IPR013783">
    <property type="entry name" value="Ig-like_fold"/>
</dbReference>
<dbReference type="Gene3D" id="1.10.10.10">
    <property type="entry name" value="Winged helix-like DNA-binding domain superfamily/Winged helix DNA-binding domain"/>
    <property type="match status" value="1"/>
</dbReference>
<dbReference type="Gene3D" id="2.60.40.10">
    <property type="entry name" value="Immunoglobulins"/>
    <property type="match status" value="1"/>
</dbReference>
<name>A0A1G7DEC5_9FLAO</name>
<accession>A0A1G7DEC5</accession>